<dbReference type="PANTHER" id="PTHR30528:SF0">
    <property type="entry name" value="CYTOPLASMIC PROTEIN"/>
    <property type="match status" value="1"/>
</dbReference>
<dbReference type="PANTHER" id="PTHR30528">
    <property type="entry name" value="CYTOPLASMIC PROTEIN"/>
    <property type="match status" value="1"/>
</dbReference>
<name>A0ABV6FZE8_9GAMM</name>
<gene>
    <name evidence="1" type="ORF">ACFFHW_00320</name>
</gene>
<keyword evidence="2" id="KW-1185">Reference proteome</keyword>
<organism evidence="1 2">
    <name type="scientific">Kushneria aurantia</name>
    <dbReference type="NCBI Taxonomy" id="504092"/>
    <lineage>
        <taxon>Bacteria</taxon>
        <taxon>Pseudomonadati</taxon>
        <taxon>Pseudomonadota</taxon>
        <taxon>Gammaproteobacteria</taxon>
        <taxon>Oceanospirillales</taxon>
        <taxon>Halomonadaceae</taxon>
        <taxon>Kushneria</taxon>
    </lineage>
</organism>
<reference evidence="1 2" key="1">
    <citation type="submission" date="2024-09" db="EMBL/GenBank/DDBJ databases">
        <authorList>
            <person name="Sun Q."/>
            <person name="Mori K."/>
        </authorList>
    </citation>
    <scope>NUCLEOTIDE SEQUENCE [LARGE SCALE GENOMIC DNA]</scope>
    <source>
        <strain evidence="1 2">CCM 7415</strain>
    </source>
</reference>
<dbReference type="Proteomes" id="UP001589814">
    <property type="component" value="Unassembled WGS sequence"/>
</dbReference>
<dbReference type="Pfam" id="PF06224">
    <property type="entry name" value="AlkZ-like"/>
    <property type="match status" value="1"/>
</dbReference>
<evidence type="ECO:0000313" key="1">
    <source>
        <dbReference type="EMBL" id="MFC0266454.1"/>
    </source>
</evidence>
<sequence length="414" mass="47078">MTDHLNARQARAMTLRAQGFGVRRDSAETDGRALLRCVRRLGALQIDSVNVLCRAHYMPLFSRLGGYDRARLDAFNQGPPSRRRLFEYWSHEASLLPLEDYPLYRFRMQRACEGGGGLWKHLARFAREHPDYLAGALAEIERHGPLSAAELSGAGRSRGNWWGWSHGKSALEALFWCGRVLVAHRRGNFERVYDLPERVVGRLAHEVPAVPEEAQRALVERAMRAMGVATTRDVQRYFRLDGAETRQRLAELAEAGVIAPLRVEGWPDGGWRHVEARAGRHAANATALLAPFDPLMWDRERAARLFDFHYRIEIYTPQAQRRFGYYVLPFLLNGELVARLDLKADRQRSTLRVIAAHPERDQPLVELAAALSDELRRLADFLALREVSIEGSGELDRALHRERSAACHSGPDRW</sequence>
<comment type="caution">
    <text evidence="1">The sequence shown here is derived from an EMBL/GenBank/DDBJ whole genome shotgun (WGS) entry which is preliminary data.</text>
</comment>
<proteinExistence type="predicted"/>
<accession>A0ABV6FZE8</accession>
<dbReference type="EMBL" id="JBHLVX010000001">
    <property type="protein sequence ID" value="MFC0266454.1"/>
    <property type="molecule type" value="Genomic_DNA"/>
</dbReference>
<dbReference type="InterPro" id="IPR009351">
    <property type="entry name" value="AlkZ-like"/>
</dbReference>
<evidence type="ECO:0000313" key="2">
    <source>
        <dbReference type="Proteomes" id="UP001589814"/>
    </source>
</evidence>
<dbReference type="RefSeq" id="WP_019950826.1">
    <property type="nucleotide sequence ID" value="NZ_JBHLVX010000001.1"/>
</dbReference>
<protein>
    <submittedName>
        <fullName evidence="1">Winged helix-turn-helix domain-containing protein</fullName>
    </submittedName>
</protein>